<dbReference type="EMBL" id="JAGFNK010000182">
    <property type="protein sequence ID" value="KAI9461057.1"/>
    <property type="molecule type" value="Genomic_DNA"/>
</dbReference>
<accession>A0ACC0U3U3</accession>
<keyword evidence="2" id="KW-1185">Reference proteome</keyword>
<reference evidence="1" key="1">
    <citation type="submission" date="2021-03" db="EMBL/GenBank/DDBJ databases">
        <title>Evolutionary priming and transition to the ectomycorrhizal habit in an iconic lineage of mushroom-forming fungi: is preadaptation a requirement?</title>
        <authorList>
            <consortium name="DOE Joint Genome Institute"/>
            <person name="Looney B.P."/>
            <person name="Miyauchi S."/>
            <person name="Morin E."/>
            <person name="Drula E."/>
            <person name="Courty P.E."/>
            <person name="Chicoki N."/>
            <person name="Fauchery L."/>
            <person name="Kohler A."/>
            <person name="Kuo A."/>
            <person name="LaButti K."/>
            <person name="Pangilinan J."/>
            <person name="Lipzen A."/>
            <person name="Riley R."/>
            <person name="Andreopoulos W."/>
            <person name="He G."/>
            <person name="Johnson J."/>
            <person name="Barry K.W."/>
            <person name="Grigoriev I.V."/>
            <person name="Nagy L."/>
            <person name="Hibbett D."/>
            <person name="Henrissat B."/>
            <person name="Matheny P.B."/>
            <person name="Labbe J."/>
            <person name="Martin A.F."/>
        </authorList>
    </citation>
    <scope>NUCLEOTIDE SEQUENCE</scope>
    <source>
        <strain evidence="1">BPL698</strain>
    </source>
</reference>
<evidence type="ECO:0000313" key="1">
    <source>
        <dbReference type="EMBL" id="KAI9461057.1"/>
    </source>
</evidence>
<proteinExistence type="predicted"/>
<gene>
    <name evidence="1" type="ORF">F5148DRAFT_1369175</name>
</gene>
<organism evidence="1 2">
    <name type="scientific">Russula earlei</name>
    <dbReference type="NCBI Taxonomy" id="71964"/>
    <lineage>
        <taxon>Eukaryota</taxon>
        <taxon>Fungi</taxon>
        <taxon>Dikarya</taxon>
        <taxon>Basidiomycota</taxon>
        <taxon>Agaricomycotina</taxon>
        <taxon>Agaricomycetes</taxon>
        <taxon>Russulales</taxon>
        <taxon>Russulaceae</taxon>
        <taxon>Russula</taxon>
    </lineage>
</organism>
<evidence type="ECO:0000313" key="2">
    <source>
        <dbReference type="Proteomes" id="UP001207468"/>
    </source>
</evidence>
<protein>
    <submittedName>
        <fullName evidence="1">Uncharacterized protein</fullName>
    </submittedName>
</protein>
<dbReference type="Proteomes" id="UP001207468">
    <property type="component" value="Unassembled WGS sequence"/>
</dbReference>
<comment type="caution">
    <text evidence="1">The sequence shown here is derived from an EMBL/GenBank/DDBJ whole genome shotgun (WGS) entry which is preliminary data.</text>
</comment>
<sequence length="158" mass="16743">MHPSTVFAILCLAIGVAPSFAILSPRSGKPSTSRPGKPSTSKPQQGASGKPKHVVKPLPILDDNRYDDVDVTVKTPSPMAPTGKFSHQEHSVTYPSDPGSSYKYVDIPLPKAPSPVGSPKPARNVEPDSNYVPVEKAASEIEVSKKDTPPPRPQTAPS</sequence>
<name>A0ACC0U3U3_9AGAM</name>